<gene>
    <name evidence="1" type="ORF">BBRV_LOCUS86116</name>
</gene>
<dbReference type="PANTHER" id="PTHR47331">
    <property type="entry name" value="PHD-TYPE DOMAIN-CONTAINING PROTEIN"/>
    <property type="match status" value="1"/>
</dbReference>
<reference evidence="1" key="1">
    <citation type="submission" date="2020-07" db="EMBL/GenBank/DDBJ databases">
        <authorList>
            <person name="Ferguson B K."/>
        </authorList>
    </citation>
    <scope>NUCLEOTIDE SEQUENCE</scope>
    <source>
        <strain evidence="1">L06</strain>
    </source>
</reference>
<organism evidence="1">
    <name type="scientific">Bracon brevicornis</name>
    <dbReference type="NCBI Taxonomy" id="1563983"/>
    <lineage>
        <taxon>Eukaryota</taxon>
        <taxon>Metazoa</taxon>
        <taxon>Ecdysozoa</taxon>
        <taxon>Arthropoda</taxon>
        <taxon>Hexapoda</taxon>
        <taxon>Insecta</taxon>
        <taxon>Pterygota</taxon>
        <taxon>Neoptera</taxon>
        <taxon>Endopterygota</taxon>
        <taxon>Hymenoptera</taxon>
        <taxon>Apocrita</taxon>
        <taxon>Ichneumonoidea</taxon>
        <taxon>Braconidae</taxon>
        <taxon>Braconinae</taxon>
        <taxon>Bracon</taxon>
    </lineage>
</organism>
<dbReference type="Pfam" id="PF05380">
    <property type="entry name" value="Peptidase_A17"/>
    <property type="match status" value="1"/>
</dbReference>
<proteinExistence type="predicted"/>
<dbReference type="AlphaFoldDB" id="A0A6V7KPX3"/>
<name>A0A6V7KPX3_9HYME</name>
<dbReference type="EMBL" id="CADCXW020000294">
    <property type="protein sequence ID" value="CAD1566388.1"/>
    <property type="molecule type" value="Genomic_DNA"/>
</dbReference>
<protein>
    <submittedName>
        <fullName evidence="1">Uncharacterized protein</fullName>
    </submittedName>
</protein>
<sequence>MVCPVTVCLKILLQKFWSQDVGWDTPLDGDVRETFLQWQRGLEFLKEVHIPRWAFGNNNSRLSLHLFTDASKDAYAAVVFSRVEMDQGVDLYLLEAKTRVAPRDKSTIPRLELLAATVGARLLHSILEILEPDHQANIQVYCWTDSSTVLSWIQRQQQWATFVWNRVQKIRRLTNSDDWRHVPEQLNPADLPSRGCSHKQLIDTQWWQGPSSLRQSPEYWLAEKYDVLEEEIAREWKKSTMVKKRKATNKTLVNNTLSNVTSGGDLAVVDLLT</sequence>
<accession>A0A6V7KPX3</accession>
<dbReference type="InterPro" id="IPR008042">
    <property type="entry name" value="Retrotrans_Pao"/>
</dbReference>
<evidence type="ECO:0000313" key="1">
    <source>
        <dbReference type="EMBL" id="CAD1566388.1"/>
    </source>
</evidence>